<sequence length="51" mass="6080">MKAWYEIEFLVRCLACLIWLIRIAIYGLPYLILCCVRRLLDDHNSVGPRTR</sequence>
<gene>
    <name evidence="2" type="ORF">LCGC14_0325700</name>
</gene>
<proteinExistence type="predicted"/>
<dbReference type="AlphaFoldDB" id="A0A0F9TNC5"/>
<accession>A0A0F9TNC5</accession>
<protein>
    <submittedName>
        <fullName evidence="2">Uncharacterized protein</fullName>
    </submittedName>
</protein>
<evidence type="ECO:0000256" key="1">
    <source>
        <dbReference type="SAM" id="Phobius"/>
    </source>
</evidence>
<organism evidence="2">
    <name type="scientific">marine sediment metagenome</name>
    <dbReference type="NCBI Taxonomy" id="412755"/>
    <lineage>
        <taxon>unclassified sequences</taxon>
        <taxon>metagenomes</taxon>
        <taxon>ecological metagenomes</taxon>
    </lineage>
</organism>
<feature type="transmembrane region" description="Helical" evidence="1">
    <location>
        <begin position="9"/>
        <end position="32"/>
    </location>
</feature>
<name>A0A0F9TNC5_9ZZZZ</name>
<comment type="caution">
    <text evidence="2">The sequence shown here is derived from an EMBL/GenBank/DDBJ whole genome shotgun (WGS) entry which is preliminary data.</text>
</comment>
<keyword evidence="1" id="KW-0472">Membrane</keyword>
<keyword evidence="1" id="KW-1133">Transmembrane helix</keyword>
<evidence type="ECO:0000313" key="2">
    <source>
        <dbReference type="EMBL" id="KKN80764.1"/>
    </source>
</evidence>
<dbReference type="EMBL" id="LAZR01000225">
    <property type="protein sequence ID" value="KKN80764.1"/>
    <property type="molecule type" value="Genomic_DNA"/>
</dbReference>
<reference evidence="2" key="1">
    <citation type="journal article" date="2015" name="Nature">
        <title>Complex archaea that bridge the gap between prokaryotes and eukaryotes.</title>
        <authorList>
            <person name="Spang A."/>
            <person name="Saw J.H."/>
            <person name="Jorgensen S.L."/>
            <person name="Zaremba-Niedzwiedzka K."/>
            <person name="Martijn J."/>
            <person name="Lind A.E."/>
            <person name="van Eijk R."/>
            <person name="Schleper C."/>
            <person name="Guy L."/>
            <person name="Ettema T.J."/>
        </authorList>
    </citation>
    <scope>NUCLEOTIDE SEQUENCE</scope>
</reference>
<keyword evidence="1" id="KW-0812">Transmembrane</keyword>